<feature type="region of interest" description="Disordered" evidence="2">
    <location>
        <begin position="4108"/>
        <end position="4146"/>
    </location>
</feature>
<feature type="compositionally biased region" description="Polar residues" evidence="2">
    <location>
        <begin position="3694"/>
        <end position="3704"/>
    </location>
</feature>
<keyword evidence="1" id="KW-0175">Coiled coil</keyword>
<feature type="compositionally biased region" description="Pro residues" evidence="2">
    <location>
        <begin position="1735"/>
        <end position="1744"/>
    </location>
</feature>
<feature type="compositionally biased region" description="Polar residues" evidence="2">
    <location>
        <begin position="4115"/>
        <end position="4131"/>
    </location>
</feature>
<evidence type="ECO:0000256" key="2">
    <source>
        <dbReference type="SAM" id="MobiDB-lite"/>
    </source>
</evidence>
<feature type="region of interest" description="Disordered" evidence="2">
    <location>
        <begin position="1089"/>
        <end position="1124"/>
    </location>
</feature>
<accession>A0A5E4M5N4</accession>
<feature type="compositionally biased region" description="Low complexity" evidence="2">
    <location>
        <begin position="250"/>
        <end position="265"/>
    </location>
</feature>
<feature type="compositionally biased region" description="Polar residues" evidence="2">
    <location>
        <begin position="302"/>
        <end position="328"/>
    </location>
</feature>
<feature type="compositionally biased region" description="Polar residues" evidence="2">
    <location>
        <begin position="3152"/>
        <end position="3161"/>
    </location>
</feature>
<feature type="region of interest" description="Disordered" evidence="2">
    <location>
        <begin position="227"/>
        <end position="265"/>
    </location>
</feature>
<feature type="region of interest" description="Disordered" evidence="2">
    <location>
        <begin position="3152"/>
        <end position="3203"/>
    </location>
</feature>
<sequence length="4359" mass="499532">MDPDQQPQPDKKHLLLQQQRSSQQIQRQQQQLLETQSQQNQHALQTQQLLKIQPQTQQHQQKELLKTQSQSQQRQQLLQTQQLQCQQNQQLLQTQQLKQQYQLLQTQSQSQQNKQPLQTPQQQQILIQPLSVKRQQQSNTQHQLLQSQQQSQPLQQFSQTQQQQIQPLQSQLQSQQPLQTQQQPQQLLWRKQASLQQRILQQEHLKQQHMLLDRQKMQEQTLRELLQLEDDNNDKDNTKGERFHAKQKRPQLLQQQQELHLQQQQRQHKEQQQQLLVLQQTQSVQQLQQQSQFLQTTQPQQSPDESQIVNQPGTVHKSQLEKTQAVIQKPQQVQHAQSIIQPSTIQQSQFVQQPQIVQNPHIQTPLQQQHQYVNVSTQQQLKKQPPITTQQLQDQLTQLMKNKNYAQRIVVLNGSPNQQQRVIGTTNTGGQQQMQCVVVAGTSQQQSQQLQRVKVTTASQQQQQPMQRMVVASSGQQQPQQLQHVAAVGQIQKQQLQQIQHSVPSTSHQQSQQMQSVVTTAQSPQQMQRVLVTSTSGQQQQKQAQQLQPTQRIVIGQLKSSQQTQQLQSTPQRSLVLNQQQQRVLIAGQQQLLKLPQHKQQSPQQLLLQPQSTQQLLQPQKRVSSANQQQQHDVQQPQQQVKQQNSQNIIIKPQLTQNLLQPQQRVNSTKQQQQREVVQQPQQMKQQHSQKILLQPQLAQQLLQSKSQQSLNFTQQQEGIQQIPQQIKQQEGIQQIPQQIKQQEGIQQIPQQIKQQIPQHVVIAQQQKQQINVKSLDQNLVTLLNVKPSHQQIQQLPTKQPQKQLLQQQLNNEPLHQRSEVIFDTLQLPIQPEPEISEQSLLLQNSQREKLLECLLQQQRQQHHKNREKKLKERLNEQLQHKQNLQEQLLLAEHHTLPQQQQELQKELKFKSQVSSENRFSFVIGGNPKITQQDDEETSITTNNEQQYQCSDIEDHETSDEDNFKLFSSSSDEDEEDDAVCKQRYLFREAYRLVQERYNALSVALGPNFRMYYDDILRNWMNGRLSHSEFDCEIRKVLYVSWMLPTIIGNSDSNSISASLITTNIPSTITFTSSTSSFITSTTKTASVRKDRRVTTSKETSTFKEKPPQTTSKRKSKANASPRAKKVMKEKEIIIDEDKKIEEISSVLIERMTLHNAFVSSLIALLPHNHLRLERKTTTASDVSETGYPLRLYTYADVPQVRLSSHHWYPDEPGSLPRWYWPDRLPFSPLLMETTDKTQLSKDCYRELEQIEAADAAVEAVLLRPPSHTLLPSLLSSSKNTEAARTAQLERSTANVTKKLKWQRKQDNKRLAVQINMRENHTQLLREIKARGRELDGQESWLIERLRQLQQRISDQRQQVLTQFEIRKQMLQVRVYRYINRPCQELREDKEKGQQLLTKANLTTNNDDEMDVDDVIDIDDEMDLDHEEETLSKKNSEKQRTKIGTSPMKIANKFWRPQSTALMIRLMRDRQRFQACHKLLQRVREERLQTSQNIDRVQKLQHLYCPCGISDNRPCQYRKQMRRFRQKLRCRELEAIEVAIYRELAEKVAEREKTEAENSKKLVVDKIETENLETEKINTVNKKIALPNKKKDKVVKKKSYVTTRSKNKLSAAKSKTNDDALKNIQFKNTTKTVDNLTNVATGVSETPNIVNPVLGVKTHDVEVDMICKQSPQSLGGLGGMRRSMSRLKDQRSAVDVAVAAACAAQKALEASKQKRNQQKKSAADTNNDRLASELMPPPPPPPPKTSAIPKKPTVGARYLMQQRLLLDRRQQLERLRREEAERQQKTYGCRLQENEYIIKERNDQIEEIGHLGQQMKLHSFYYDSSGDYYSSDDESFGEFLPEPLFPPLLHDLRMDQLLRPARYVPSAAILPPIVQESILKTSSLASKNTNVETMANDYKHKLRQQHRYSENKLIQKINEPLKENLSKRGSLAAKISTVRPPLFKSSVIIEEIEELPIEKKKQNEIQTNKDDNQLMSVTNKMEISTSKLSTIQQQKKAKEISLINKHNQDLQANTKQYSIESEQTQIDVKQTNKKKTTTKRKRKRICGRRKQRKKKPVTTILIEDEELPPEKTDSTTVKDMKKYQSLKCKRPCRTQLDKVPVIDLCIDEDKEIVDPLVNSTRKIPIIDLRIDRDTEIVDGLDYSIRKIKEIEFISTSTEDSDLPKLDQNHSEFQVKLVTRKSEVLNSNSDQLSPEYREILKLIVQYHKSLKFFPPMQRLLKLLLMQHKLPRFPPSRAEEKERFMLELLSDSLSQIKQQQIEEIKQSTVVENLLSGCITHTCGLYRKCVQQNWRNLWPLYDNKSSNPINDKKRMCLTGILINNYYGCGKEITHKLLQLNKLREEIEYYELNNNKTNPSKLPENQNILDQQPNSFKEQDQPSQKEKLNQQIQLDQYEQIKQNNQPKQQIKNISQHLVLNKIDVSLKPCYDFSPLRKQLLINKMNYKNRKAVVNLKRTNIQIAFNRDGISNLSYYDTLSPLRKRYVGSNFWWSWECKQRWVSPLATVDMNVRKIPIIKERIADLKQLTIPKTGSVTQMFVNKGIKLLKSVEVKYKKFVMDHILNSVRTNNEKAWQIMHLKKYTELRIKSKKLWDDLIVNEEKQLKLLWETLKQKQLLLPLTSQDEHKEPCSKQKVNQELQKQQRALLSVRQNQDYEYFGLTEFSIGKSRYLIENSYINYPKPIWINGQKAGNIYKSSELIIANSQLDITEKWMQFNKINKECRMHFKKNLHEVNNLRSKLEKFTRTLFNRFKEIQNSGMYQEIPCFDAAIKLHENVPQTRVDQLKVLLQLNQDVLYLKNNPNQSHRPILKAKFSISDNLKQLFELRDNLNDIKSQRKTQIQQHISTMHSIKLDLQNKPAKWILRKLALLMHNQRFVLQRQLNRFDVQNPDNILNQRNMSETLTTHIQPSLTLISQENQASGQRSLHYSKILLTPLQSSTLKLPSPTFSVILSEEQPDGPKQIVATIPILNTEQQEPLKIDKELILKKRFNLLMDKLKPLMELWQLSFKFPGNWLHQQLDDIEQTMASTLTTTTSLWSWKQIKRICDYLKWRQKRVNKLVNEILLVMNQEHMAISPNTVSRKAYSVSLELPKLLMSNAQPSTHSVLLKLPQPLAPHQQSLTYPALLKLQIPPSSEQNSLTYSTLLKLPIPLKENHQLNSNSLQPESASKRRLTSPSPLISSKRFKTSDSESETTQMDVQMSEESPLVENTDGKTTIIEQDLIGGVHATYYKLPTQLTVNVNEPTKVIDVDDKSIKTLPIVGKPFRVAFIECLPSMTISKDMPIKLVSDDAKSVLKKSVDIAVSGNLRDIMSQLVASASEMAQQETSLDSVDCSPIKTTVPIEELKTDNLMEKSEANDIKTKNTTNLNKIVDISNIQRQSIPVKYETVRRYRRLIRTRTVDIHGPDIPSFHDHGFAYGTTERAVHGRFIATIMSMKIAQSIASYIPPNRLQMPYACSVLKQSKYVHDGVTNECNTNNDNCTVADSTSLQISNLIDGLEKATEYSTNSGCHNGHLSSGCARTSGAELIAIVKRLKSTVSTLQTRDASSAESKVPIVIPSQSVGQSRKKVTETVSVVTKPMVATIKPPPKNTVLDSLNTISTNNSNTNRSVIDKRPASVAFTETSSTLASSPPITELCKKSKSTMEVNSVCENKQKPAVGLNKRSAKVTFSSAVSPTSTTSLSDTVSMSSPSIRSLKRSKSTEITANTSTKSTPMAVAELQSNDKIRSALESVIVSSTKKDELNKLSTVKLLTPAIRSTKRSKSAIITASTSTKVDEGDDLNRSEQVNQSAQDTEIIKHVSSLTTVDSSPLVVEPLKRLKSAEAMTTTKLTPKPELPTSSLDVAHKPESMATSVKLDSICESMTSNDSSNNLKIDDDDNTINVKTTTITEEETRTVTVNQTRCSLVPAPMDVTAESCTLVVSACEQFVRQMLMERMLKTGRGAGTLELRRRKAFEAAMAVDDDIRPTSENCWTKTIAATTAFSAPVTVENAQANGSDPLVSEQSLPYVIADKNSKQSTIMTVKTVVETHTTTITTTTTTKINKSESQAATKTVPATKTISSPTVLRARSPTWVSGAAVQETKRRLPKTKMTLPSKLPSGTSARTIPMITMVVSSDDEDFEPTKTATTKPINKNTSTMHLSSKPEINGQNTPSDSMTTVEVSKIVPISIPENTVPVADAVNVSAGHRGFFVERGRPLVRPSFHRRQKFGTLAATCSMAAAKVTAENHATHRYFNDGNNGNKDNGCYSYLGDPTCLPPVSRLNDFLVEDYDSECPPVVASKSNEVNSSVAFQRHQVMLEMAKQQEKRKELEREMVLRVQKHQKQPPDSPLEYYEKFLQLQYGTDEQMTSSTLCRPLNCDAGQNYLNWND</sequence>
<evidence type="ECO:0000256" key="1">
    <source>
        <dbReference type="SAM" id="Coils"/>
    </source>
</evidence>
<reference evidence="3 4" key="1">
    <citation type="submission" date="2019-08" db="EMBL/GenBank/DDBJ databases">
        <authorList>
            <person name="Alioto T."/>
            <person name="Alioto T."/>
            <person name="Gomez Garrido J."/>
        </authorList>
    </citation>
    <scope>NUCLEOTIDE SEQUENCE [LARGE SCALE GENOMIC DNA]</scope>
</reference>
<feature type="compositionally biased region" description="Low complexity" evidence="2">
    <location>
        <begin position="671"/>
        <end position="681"/>
    </location>
</feature>
<feature type="compositionally biased region" description="Polar residues" evidence="2">
    <location>
        <begin position="3187"/>
        <end position="3197"/>
    </location>
</feature>
<feature type="coiled-coil region" evidence="1">
    <location>
        <begin position="4283"/>
        <end position="4310"/>
    </location>
</feature>
<feature type="compositionally biased region" description="Basic residues" evidence="2">
    <location>
        <begin position="1112"/>
        <end position="1124"/>
    </location>
</feature>
<feature type="coiled-coil region" evidence="1">
    <location>
        <begin position="865"/>
        <end position="892"/>
    </location>
</feature>
<proteinExistence type="predicted"/>
<name>A0A5E4M5N4_9HEMI</name>
<organism evidence="3 4">
    <name type="scientific">Cinara cedri</name>
    <dbReference type="NCBI Taxonomy" id="506608"/>
    <lineage>
        <taxon>Eukaryota</taxon>
        <taxon>Metazoa</taxon>
        <taxon>Ecdysozoa</taxon>
        <taxon>Arthropoda</taxon>
        <taxon>Hexapoda</taxon>
        <taxon>Insecta</taxon>
        <taxon>Pterygota</taxon>
        <taxon>Neoptera</taxon>
        <taxon>Paraneoptera</taxon>
        <taxon>Hemiptera</taxon>
        <taxon>Sternorrhyncha</taxon>
        <taxon>Aphidomorpha</taxon>
        <taxon>Aphidoidea</taxon>
        <taxon>Aphididae</taxon>
        <taxon>Lachninae</taxon>
        <taxon>Cinara</taxon>
    </lineage>
</organism>
<feature type="compositionally biased region" description="Basic and acidic residues" evidence="2">
    <location>
        <begin position="1093"/>
        <end position="1107"/>
    </location>
</feature>
<feature type="compositionally biased region" description="Basic and acidic residues" evidence="2">
    <location>
        <begin position="234"/>
        <end position="244"/>
    </location>
</feature>
<feature type="region of interest" description="Disordered" evidence="2">
    <location>
        <begin position="295"/>
        <end position="328"/>
    </location>
</feature>
<feature type="compositionally biased region" description="Low complexity" evidence="2">
    <location>
        <begin position="627"/>
        <end position="643"/>
    </location>
</feature>
<feature type="region of interest" description="Disordered" evidence="2">
    <location>
        <begin position="3685"/>
        <end position="3704"/>
    </location>
</feature>
<feature type="region of interest" description="Disordered" evidence="2">
    <location>
        <begin position="499"/>
        <end position="519"/>
    </location>
</feature>
<feature type="region of interest" description="Disordered" evidence="2">
    <location>
        <begin position="1709"/>
        <end position="1753"/>
    </location>
</feature>
<dbReference type="OrthoDB" id="6630404at2759"/>
<feature type="region of interest" description="Disordered" evidence="2">
    <location>
        <begin position="662"/>
        <end position="681"/>
    </location>
</feature>
<feature type="region of interest" description="Disordered" evidence="2">
    <location>
        <begin position="617"/>
        <end position="643"/>
    </location>
</feature>
<dbReference type="EMBL" id="CABPRJ010000024">
    <property type="protein sequence ID" value="VVC26037.1"/>
    <property type="molecule type" value="Genomic_DNA"/>
</dbReference>
<keyword evidence="4" id="KW-1185">Reference proteome</keyword>
<feature type="region of interest" description="Disordered" evidence="2">
    <location>
        <begin position="925"/>
        <end position="945"/>
    </location>
</feature>
<feature type="region of interest" description="Disordered" evidence="2">
    <location>
        <begin position="1"/>
        <end position="21"/>
    </location>
</feature>
<protein>
    <submittedName>
        <fullName evidence="3">WD40/YVTN repeat-like-containing domain</fullName>
    </submittedName>
</protein>
<dbReference type="Proteomes" id="UP000325440">
    <property type="component" value="Unassembled WGS sequence"/>
</dbReference>
<gene>
    <name evidence="3" type="ORF">CINCED_3A001603</name>
</gene>
<evidence type="ECO:0000313" key="4">
    <source>
        <dbReference type="Proteomes" id="UP000325440"/>
    </source>
</evidence>
<evidence type="ECO:0000313" key="3">
    <source>
        <dbReference type="EMBL" id="VVC26037.1"/>
    </source>
</evidence>